<dbReference type="EMBL" id="MK072491">
    <property type="protein sequence ID" value="AYV86016.1"/>
    <property type="molecule type" value="Genomic_DNA"/>
</dbReference>
<sequence>MFNLKYPSETQLRYAQSVLPFPEHIIIQLLIEADDETFNRLCSSDQFKSFCSINSTFSERIYDERAKRLVERQFSKDLIQFKPADMKWREFYIKMKYVIDHIDNLDPNILAEQGMLFQLKMLYEIKGEIPNQEGINLTAKNGRLDVLRWIYEKLGSIGLPDQEGLYLAAGQGQLEVLKWIFSINGALPFDLVWIARQGYLDVLKWIYSINRSLPDQEGIALAAGNGQLDVLKWIYEINHQLPVESAVEFAESRGHFDVGEWVRSKRNN</sequence>
<reference evidence="1" key="1">
    <citation type="submission" date="2018-10" db="EMBL/GenBank/DDBJ databases">
        <title>Hidden diversity of soil giant viruses.</title>
        <authorList>
            <person name="Schulz F."/>
            <person name="Alteio L."/>
            <person name="Goudeau D."/>
            <person name="Ryan E.M."/>
            <person name="Malmstrom R.R."/>
            <person name="Blanchard J."/>
            <person name="Woyke T."/>
        </authorList>
    </citation>
    <scope>NUCLEOTIDE SEQUENCE</scope>
    <source>
        <strain evidence="1">SOV1</strain>
    </source>
</reference>
<protein>
    <recommendedName>
        <fullName evidence="2">Ankyrin repeat protein</fullName>
    </recommendedName>
</protein>
<dbReference type="InterPro" id="IPR052050">
    <property type="entry name" value="SecEffector_AnkRepeat"/>
</dbReference>
<organism evidence="1">
    <name type="scientific">Solivirus sp</name>
    <dbReference type="NCBI Taxonomy" id="2487772"/>
    <lineage>
        <taxon>Viruses</taxon>
        <taxon>Pithoviruses</taxon>
    </lineage>
</organism>
<dbReference type="SUPFAM" id="SSF48403">
    <property type="entry name" value="Ankyrin repeat"/>
    <property type="match status" value="1"/>
</dbReference>
<accession>A0A3G5AFM9</accession>
<evidence type="ECO:0008006" key="2">
    <source>
        <dbReference type="Google" id="ProtNLM"/>
    </source>
</evidence>
<dbReference type="InterPro" id="IPR036770">
    <property type="entry name" value="Ankyrin_rpt-contain_sf"/>
</dbReference>
<evidence type="ECO:0000313" key="1">
    <source>
        <dbReference type="EMBL" id="AYV86016.1"/>
    </source>
</evidence>
<gene>
    <name evidence="1" type="ORF">Solivirus3_16</name>
</gene>
<dbReference type="Gene3D" id="1.25.40.20">
    <property type="entry name" value="Ankyrin repeat-containing domain"/>
    <property type="match status" value="1"/>
</dbReference>
<name>A0A3G5AFM9_9VIRU</name>
<dbReference type="PANTHER" id="PTHR46586">
    <property type="entry name" value="ANKYRIN REPEAT-CONTAINING PROTEIN"/>
    <property type="match status" value="1"/>
</dbReference>
<dbReference type="PANTHER" id="PTHR46586:SF3">
    <property type="entry name" value="ANKYRIN REPEAT-CONTAINING PROTEIN"/>
    <property type="match status" value="1"/>
</dbReference>
<proteinExistence type="predicted"/>